<reference evidence="12" key="2">
    <citation type="submission" date="2011-01" db="EMBL/GenBank/DDBJ databases">
        <title>The complete genome of Nitratifractor salsuginis DSM 16511.</title>
        <authorList>
            <consortium name="US DOE Joint Genome Institute (JGI-PGF)"/>
            <person name="Lucas S."/>
            <person name="Copeland A."/>
            <person name="Lapidus A."/>
            <person name="Bruce D."/>
            <person name="Goodwin L."/>
            <person name="Pitluck S."/>
            <person name="Kyrpides N."/>
            <person name="Mavromatis K."/>
            <person name="Ivanova N."/>
            <person name="Mikhailova N."/>
            <person name="Zeytun A."/>
            <person name="Detter J.C."/>
            <person name="Tapia R."/>
            <person name="Han C."/>
            <person name="Land M."/>
            <person name="Hauser L."/>
            <person name="Markowitz V."/>
            <person name="Cheng J.-F."/>
            <person name="Hugenholtz P."/>
            <person name="Woyke T."/>
            <person name="Wu D."/>
            <person name="Tindall B."/>
            <person name="Schuetze A."/>
            <person name="Brambilla E."/>
            <person name="Klenk H.-P."/>
            <person name="Eisen J.A."/>
        </authorList>
    </citation>
    <scope>NUCLEOTIDE SEQUENCE [LARGE SCALE GENOMIC DNA]</scope>
    <source>
        <strain evidence="12">DSM 16511 / JCM 12458 / E9I37-1</strain>
    </source>
</reference>
<evidence type="ECO:0000259" key="10">
    <source>
        <dbReference type="Pfam" id="PF01618"/>
    </source>
</evidence>
<evidence type="ECO:0000256" key="5">
    <source>
        <dbReference type="ARBA" id="ARBA00022927"/>
    </source>
</evidence>
<evidence type="ECO:0000256" key="6">
    <source>
        <dbReference type="ARBA" id="ARBA00022989"/>
    </source>
</evidence>
<keyword evidence="6 9" id="KW-1133">Transmembrane helix</keyword>
<dbReference type="AlphaFoldDB" id="E6X0Q8"/>
<keyword evidence="7 9" id="KW-0472">Membrane</keyword>
<dbReference type="KEGG" id="nsa:Nitsa_0508"/>
<feature type="domain" description="MotA/TolQ/ExbB proton channel" evidence="10">
    <location>
        <begin position="48"/>
        <end position="138"/>
    </location>
</feature>
<accession>E6X0Q8</accession>
<dbReference type="EMBL" id="CP002452">
    <property type="protein sequence ID" value="ADV45778.1"/>
    <property type="molecule type" value="Genomic_DNA"/>
</dbReference>
<dbReference type="InterPro" id="IPR050790">
    <property type="entry name" value="ExbB/TolQ_transport"/>
</dbReference>
<protein>
    <submittedName>
        <fullName evidence="11">Outer membrane transport energization protein ExbB</fullName>
    </submittedName>
</protein>
<name>E6X0Q8_NITSE</name>
<organism evidence="11 12">
    <name type="scientific">Nitratifractor salsuginis (strain DSM 16511 / JCM 12458 / E9I37-1)</name>
    <dbReference type="NCBI Taxonomy" id="749222"/>
    <lineage>
        <taxon>Bacteria</taxon>
        <taxon>Pseudomonadati</taxon>
        <taxon>Campylobacterota</taxon>
        <taxon>Epsilonproteobacteria</taxon>
        <taxon>Campylobacterales</taxon>
        <taxon>Sulfurovaceae</taxon>
        <taxon>Nitratifractor</taxon>
    </lineage>
</organism>
<dbReference type="NCBIfam" id="TIGR02805">
    <property type="entry name" value="exbB2"/>
    <property type="match status" value="1"/>
</dbReference>
<keyword evidence="3" id="KW-1003">Cell membrane</keyword>
<dbReference type="RefSeq" id="WP_013553474.1">
    <property type="nucleotide sequence ID" value="NC_014935.1"/>
</dbReference>
<keyword evidence="2 8" id="KW-0813">Transport</keyword>
<feature type="transmembrane region" description="Helical" evidence="9">
    <location>
        <begin position="12"/>
        <end position="30"/>
    </location>
</feature>
<dbReference type="InterPro" id="IPR002898">
    <property type="entry name" value="MotA_ExbB_proton_chnl"/>
</dbReference>
<evidence type="ECO:0000256" key="7">
    <source>
        <dbReference type="ARBA" id="ARBA00023136"/>
    </source>
</evidence>
<evidence type="ECO:0000313" key="11">
    <source>
        <dbReference type="EMBL" id="ADV45778.1"/>
    </source>
</evidence>
<dbReference type="GO" id="GO:0055085">
    <property type="term" value="P:transmembrane transport"/>
    <property type="evidence" value="ECO:0007669"/>
    <property type="project" value="InterPro"/>
</dbReference>
<dbReference type="Pfam" id="PF01618">
    <property type="entry name" value="MotA_ExbB"/>
    <property type="match status" value="1"/>
</dbReference>
<feature type="transmembrane region" description="Helical" evidence="9">
    <location>
        <begin position="70"/>
        <end position="88"/>
    </location>
</feature>
<dbReference type="Proteomes" id="UP000008633">
    <property type="component" value="Chromosome"/>
</dbReference>
<reference evidence="11 12" key="1">
    <citation type="journal article" date="2011" name="Stand. Genomic Sci.">
        <title>Complete genome sequence of Nitratifractor salsuginis type strain (E9I37-1).</title>
        <authorList>
            <person name="Anderson I."/>
            <person name="Sikorski J."/>
            <person name="Zeytun A."/>
            <person name="Nolan M."/>
            <person name="Lapidus A."/>
            <person name="Lucas S."/>
            <person name="Hammon N."/>
            <person name="Deshpande S."/>
            <person name="Cheng J.F."/>
            <person name="Tapia R."/>
            <person name="Han C."/>
            <person name="Goodwin L."/>
            <person name="Pitluck S."/>
            <person name="Liolios K."/>
            <person name="Pagani I."/>
            <person name="Ivanova N."/>
            <person name="Huntemann M."/>
            <person name="Mavromatis K."/>
            <person name="Ovchinikova G."/>
            <person name="Pati A."/>
            <person name="Chen A."/>
            <person name="Palaniappan K."/>
            <person name="Land M."/>
            <person name="Hauser L."/>
            <person name="Brambilla E.M."/>
            <person name="Ngatchou-Djao O.D."/>
            <person name="Rohde M."/>
            <person name="Tindall B.J."/>
            <person name="Goker M."/>
            <person name="Detter J.C."/>
            <person name="Woyke T."/>
            <person name="Bristow J."/>
            <person name="Eisen J.A."/>
            <person name="Markowitz V."/>
            <person name="Hugenholtz P."/>
            <person name="Klenk H.P."/>
            <person name="Kyrpides N.C."/>
        </authorList>
    </citation>
    <scope>NUCLEOTIDE SEQUENCE [LARGE SCALE GENOMIC DNA]</scope>
    <source>
        <strain evidence="12">DSM 16511 / JCM 12458 / E9I37-1</strain>
    </source>
</reference>
<dbReference type="PANTHER" id="PTHR30625">
    <property type="entry name" value="PROTEIN TOLQ"/>
    <property type="match status" value="1"/>
</dbReference>
<sequence>MNIHWIKEIVDYGILGTLALMGFIALWVYFERLIFFRKIDLASYRHKEALETDLTANTTILSSIGSSAPYIGLLGTVLGIIITFYLLGQTKQMDAGSIMTSLSLALKATAMGLVVAIPSMLFYNHVVRKIEVLQNRWEILHDHGD</sequence>
<evidence type="ECO:0000313" key="12">
    <source>
        <dbReference type="Proteomes" id="UP000008633"/>
    </source>
</evidence>
<comment type="similarity">
    <text evidence="8">Belongs to the exbB/tolQ family.</text>
</comment>
<keyword evidence="4 9" id="KW-0812">Transmembrane</keyword>
<proteinExistence type="inferred from homology"/>
<dbReference type="eggNOG" id="COG0811">
    <property type="taxonomic scope" value="Bacteria"/>
</dbReference>
<keyword evidence="5 8" id="KW-0653">Protein transport</keyword>
<evidence type="ECO:0000256" key="3">
    <source>
        <dbReference type="ARBA" id="ARBA00022475"/>
    </source>
</evidence>
<dbReference type="STRING" id="749222.Nitsa_0508"/>
<keyword evidence="12" id="KW-1185">Reference proteome</keyword>
<dbReference type="HOGENOM" id="CLU_133317_0_0_7"/>
<evidence type="ECO:0000256" key="4">
    <source>
        <dbReference type="ARBA" id="ARBA00022692"/>
    </source>
</evidence>
<evidence type="ECO:0000256" key="1">
    <source>
        <dbReference type="ARBA" id="ARBA00004429"/>
    </source>
</evidence>
<evidence type="ECO:0000256" key="2">
    <source>
        <dbReference type="ARBA" id="ARBA00022448"/>
    </source>
</evidence>
<comment type="subcellular location">
    <subcellularLocation>
        <location evidence="1">Cell inner membrane</location>
        <topology evidence="1">Multi-pass membrane protein</topology>
    </subcellularLocation>
    <subcellularLocation>
        <location evidence="8">Membrane</location>
        <topology evidence="8">Multi-pass membrane protein</topology>
    </subcellularLocation>
</comment>
<dbReference type="OrthoDB" id="9805133at2"/>
<evidence type="ECO:0000256" key="9">
    <source>
        <dbReference type="SAM" id="Phobius"/>
    </source>
</evidence>
<dbReference type="PANTHER" id="PTHR30625:SF15">
    <property type="entry name" value="BIOPOLYMER TRANSPORT PROTEIN EXBB"/>
    <property type="match status" value="1"/>
</dbReference>
<gene>
    <name evidence="11" type="ordered locus">Nitsa_0508</name>
</gene>
<dbReference type="InterPro" id="IPR014172">
    <property type="entry name" value="TonB_ExbB_2"/>
</dbReference>
<dbReference type="GO" id="GO:0005886">
    <property type="term" value="C:plasma membrane"/>
    <property type="evidence" value="ECO:0007669"/>
    <property type="project" value="UniProtKB-SubCell"/>
</dbReference>
<dbReference type="GO" id="GO:0017038">
    <property type="term" value="P:protein import"/>
    <property type="evidence" value="ECO:0007669"/>
    <property type="project" value="TreeGrafter"/>
</dbReference>
<feature type="transmembrane region" description="Helical" evidence="9">
    <location>
        <begin position="108"/>
        <end position="127"/>
    </location>
</feature>
<evidence type="ECO:0000256" key="8">
    <source>
        <dbReference type="RuleBase" id="RU004057"/>
    </source>
</evidence>